<evidence type="ECO:0000256" key="1">
    <source>
        <dbReference type="ARBA" id="ARBA00022786"/>
    </source>
</evidence>
<dbReference type="PROSITE" id="PS51229">
    <property type="entry name" value="DCUN1"/>
    <property type="match status" value="1"/>
</dbReference>
<dbReference type="InParanoid" id="G8ZXB5"/>
<dbReference type="GO" id="GO:0097602">
    <property type="term" value="F:cullin family protein binding"/>
    <property type="evidence" value="ECO:0007669"/>
    <property type="project" value="EnsemblFungi"/>
</dbReference>
<dbReference type="RefSeq" id="XP_003682470.1">
    <property type="nucleotide sequence ID" value="XM_003682422.1"/>
</dbReference>
<evidence type="ECO:0000259" key="3">
    <source>
        <dbReference type="PROSITE" id="PS51229"/>
    </source>
</evidence>
<evidence type="ECO:0000313" key="4">
    <source>
        <dbReference type="EMBL" id="CCE93259.1"/>
    </source>
</evidence>
<dbReference type="GO" id="GO:0032182">
    <property type="term" value="F:ubiquitin-like protein binding"/>
    <property type="evidence" value="ECO:0007669"/>
    <property type="project" value="EnsemblFungi"/>
</dbReference>
<dbReference type="InterPro" id="IPR005176">
    <property type="entry name" value="PONY_dom"/>
</dbReference>
<dbReference type="GeneID" id="11501854"/>
<dbReference type="eggNOG" id="KOG3077">
    <property type="taxonomic scope" value="Eukaryota"/>
</dbReference>
<dbReference type="PANTHER" id="PTHR12281">
    <property type="entry name" value="RP42 RELATED"/>
    <property type="match status" value="1"/>
</dbReference>
<dbReference type="FunCoup" id="G8ZXB5">
    <property type="interactions" value="449"/>
</dbReference>
<dbReference type="GO" id="GO:0000151">
    <property type="term" value="C:ubiquitin ligase complex"/>
    <property type="evidence" value="ECO:0007669"/>
    <property type="project" value="TreeGrafter"/>
</dbReference>
<dbReference type="CDD" id="cd14352">
    <property type="entry name" value="UBA_DCN1"/>
    <property type="match status" value="1"/>
</dbReference>
<dbReference type="SUPFAM" id="SSF46934">
    <property type="entry name" value="UBA-like"/>
    <property type="match status" value="1"/>
</dbReference>
<dbReference type="AlphaFoldDB" id="G8ZXB5"/>
<dbReference type="Pfam" id="PF03556">
    <property type="entry name" value="Cullin_binding"/>
    <property type="match status" value="1"/>
</dbReference>
<dbReference type="InterPro" id="IPR014764">
    <property type="entry name" value="DCN-prot"/>
</dbReference>
<dbReference type="EMBL" id="HE616747">
    <property type="protein sequence ID" value="CCE93259.1"/>
    <property type="molecule type" value="Genomic_DNA"/>
</dbReference>
<feature type="domain" description="DCUN1" evidence="3">
    <location>
        <begin position="57"/>
        <end position="255"/>
    </location>
</feature>
<dbReference type="OrthoDB" id="27198at2759"/>
<sequence length="260" mass="30704">MPQKDDLVSEFVSLTQCESKTAKDFLRRNQWKLEYALNDYYDQMPGGFIEEPHTPVTYPEELLALYDKYVLEDQNKIDIDGMIQLIEDLDYKLEDLVTICLAKLLHCTRLADGISKDQFLHNWYMQGCSTLPQMRHVLDDLDTKLHTDLEYMTDIYNYTFDLALDQNKRDLDTDTAAEYWRLFFQPGTAVHVNPALLNSWLAFLDSEQKTVVTRDTWKMLLEFFKQFPSLSAVKTSYNEADAWPYIIDEYYEYLEDSRLI</sequence>
<dbReference type="GO" id="GO:0030674">
    <property type="term" value="F:protein-macromolecule adaptor activity"/>
    <property type="evidence" value="ECO:0007669"/>
    <property type="project" value="EnsemblFungi"/>
</dbReference>
<protein>
    <recommendedName>
        <fullName evidence="2">Defective in cullin neddylation protein</fullName>
    </recommendedName>
</protein>
<dbReference type="Gene3D" id="1.10.8.10">
    <property type="entry name" value="DNA helicase RuvA subunit, C-terminal domain"/>
    <property type="match status" value="1"/>
</dbReference>
<accession>G8ZXB5</accession>
<keyword evidence="5" id="KW-1185">Reference proteome</keyword>
<dbReference type="Gene3D" id="1.10.238.200">
    <property type="entry name" value="Cullin, PONY binding domain"/>
    <property type="match status" value="1"/>
</dbReference>
<dbReference type="InterPro" id="IPR042460">
    <property type="entry name" value="DCN1-like_PONY"/>
</dbReference>
<gene>
    <name evidence="4" type="primary">TDEL0F04480</name>
    <name evidence="4" type="ORF">TDEL_0F04480</name>
</gene>
<dbReference type="PANTHER" id="PTHR12281:SF31">
    <property type="entry name" value="DCN1-LIKE PROTEIN 3"/>
    <property type="match status" value="1"/>
</dbReference>
<proteinExistence type="predicted"/>
<evidence type="ECO:0000313" key="5">
    <source>
        <dbReference type="Proteomes" id="UP000005627"/>
    </source>
</evidence>
<comment type="function">
    <text evidence="2">Neddylation of cullins play an essential role in the regulation of SCF-type complexes activity.</text>
</comment>
<dbReference type="STRING" id="1076872.G8ZXB5"/>
<dbReference type="Proteomes" id="UP000005627">
    <property type="component" value="Chromosome 6"/>
</dbReference>
<dbReference type="HOGENOM" id="CLU_047042_0_0_1"/>
<dbReference type="GO" id="GO:0031624">
    <property type="term" value="F:ubiquitin conjugating enzyme binding"/>
    <property type="evidence" value="ECO:0007669"/>
    <property type="project" value="EnsemblFungi"/>
</dbReference>
<organism evidence="4 5">
    <name type="scientific">Torulaspora delbrueckii</name>
    <name type="common">Yeast</name>
    <name type="synonym">Candida colliculosa</name>
    <dbReference type="NCBI Taxonomy" id="4950"/>
    <lineage>
        <taxon>Eukaryota</taxon>
        <taxon>Fungi</taxon>
        <taxon>Dikarya</taxon>
        <taxon>Ascomycota</taxon>
        <taxon>Saccharomycotina</taxon>
        <taxon>Saccharomycetes</taxon>
        <taxon>Saccharomycetales</taxon>
        <taxon>Saccharomycetaceae</taxon>
        <taxon>Torulaspora</taxon>
    </lineage>
</organism>
<name>G8ZXB5_TORDE</name>
<keyword evidence="1" id="KW-0833">Ubl conjugation pathway</keyword>
<dbReference type="GO" id="GO:0045116">
    <property type="term" value="P:protein neddylation"/>
    <property type="evidence" value="ECO:0007669"/>
    <property type="project" value="EnsemblFungi"/>
</dbReference>
<evidence type="ECO:0000256" key="2">
    <source>
        <dbReference type="RuleBase" id="RU410713"/>
    </source>
</evidence>
<dbReference type="Gene3D" id="1.10.238.10">
    <property type="entry name" value="EF-hand"/>
    <property type="match status" value="1"/>
</dbReference>
<reference evidence="4 5" key="1">
    <citation type="journal article" date="2011" name="Proc. Natl. Acad. Sci. U.S.A.">
        <title>Evolutionary erosion of yeast sex chromosomes by mating-type switching accidents.</title>
        <authorList>
            <person name="Gordon J.L."/>
            <person name="Armisen D."/>
            <person name="Proux-Wera E."/>
            <person name="Oheigeartaigh S.S."/>
            <person name="Byrne K.P."/>
            <person name="Wolfe K.H."/>
        </authorList>
    </citation>
    <scope>NUCLEOTIDE SEQUENCE [LARGE SCALE GENOMIC DNA]</scope>
    <source>
        <strain evidence="5">ATCC 10662 / CBS 1146 / NBRC 0425 / NCYC 2629 / NRRL Y-866</strain>
    </source>
</reference>
<dbReference type="KEGG" id="tdl:TDEL_0F04480"/>
<dbReference type="Pfam" id="PF14555">
    <property type="entry name" value="UBA_4"/>
    <property type="match status" value="1"/>
</dbReference>
<dbReference type="InterPro" id="IPR009060">
    <property type="entry name" value="UBA-like_sf"/>
</dbReference>